<dbReference type="InterPro" id="IPR019332">
    <property type="entry name" value="OSCP1"/>
</dbReference>
<dbReference type="EMBL" id="CADEPM010000003">
    <property type="protein sequence ID" value="CAB3401584.1"/>
    <property type="molecule type" value="Genomic_DNA"/>
</dbReference>
<dbReference type="GO" id="GO:0005737">
    <property type="term" value="C:cytoplasm"/>
    <property type="evidence" value="ECO:0007669"/>
    <property type="project" value="TreeGrafter"/>
</dbReference>
<reference evidence="2 3" key="1">
    <citation type="submission" date="2020-04" db="EMBL/GenBank/DDBJ databases">
        <authorList>
            <person name="Laetsch R D."/>
            <person name="Stevens L."/>
            <person name="Kumar S."/>
            <person name="Blaxter L. M."/>
        </authorList>
    </citation>
    <scope>NUCLEOTIDE SEQUENCE [LARGE SCALE GENOMIC DNA]</scope>
</reference>
<dbReference type="AlphaFoldDB" id="A0A8S1EQD1"/>
<name>A0A8S1EQD1_9PELO</name>
<evidence type="ECO:0000313" key="2">
    <source>
        <dbReference type="EMBL" id="CAB3401584.1"/>
    </source>
</evidence>
<dbReference type="PANTHER" id="PTHR21439:SF0">
    <property type="entry name" value="PROTEIN OSCP1"/>
    <property type="match status" value="1"/>
</dbReference>
<keyword evidence="3" id="KW-1185">Reference proteome</keyword>
<dbReference type="Pfam" id="PF10188">
    <property type="entry name" value="Oscp1"/>
    <property type="match status" value="1"/>
</dbReference>
<comment type="caution">
    <text evidence="2">The sequence shown here is derived from an EMBL/GenBank/DDBJ whole genome shotgun (WGS) entry which is preliminary data.</text>
</comment>
<dbReference type="PANTHER" id="PTHR21439">
    <property type="entry name" value="OXIDORED-NITRO DOMAIN-CONTAINING PROTEIN"/>
    <property type="match status" value="1"/>
</dbReference>
<organism evidence="2 3">
    <name type="scientific">Caenorhabditis bovis</name>
    <dbReference type="NCBI Taxonomy" id="2654633"/>
    <lineage>
        <taxon>Eukaryota</taxon>
        <taxon>Metazoa</taxon>
        <taxon>Ecdysozoa</taxon>
        <taxon>Nematoda</taxon>
        <taxon>Chromadorea</taxon>
        <taxon>Rhabditida</taxon>
        <taxon>Rhabditina</taxon>
        <taxon>Rhabditomorpha</taxon>
        <taxon>Rhabditoidea</taxon>
        <taxon>Rhabditidae</taxon>
        <taxon>Peloderinae</taxon>
        <taxon>Caenorhabditis</taxon>
    </lineage>
</organism>
<accession>A0A8S1EQD1</accession>
<feature type="compositionally biased region" description="Basic and acidic residues" evidence="1">
    <location>
        <begin position="341"/>
        <end position="354"/>
    </location>
</feature>
<evidence type="ECO:0000313" key="3">
    <source>
        <dbReference type="Proteomes" id="UP000494206"/>
    </source>
</evidence>
<feature type="compositionally biased region" description="Low complexity" evidence="1">
    <location>
        <begin position="384"/>
        <end position="401"/>
    </location>
</feature>
<feature type="region of interest" description="Disordered" evidence="1">
    <location>
        <begin position="334"/>
        <end position="422"/>
    </location>
</feature>
<dbReference type="OrthoDB" id="2157380at2759"/>
<sequence>MTEHALPCLYLNMTGEMMYILEQRLRIQKENLENREKTTKVLKEIVLAILARPTLEEVFRAKGLPSRKSLKMLYEKLAHVSIMRLNENSMDKLFDLITMSTKFAFQQITMAEQLMTVTVNHLQGMQDIVAGDVEVRDAVEHAFTMTFSLYRSLSPHNWHMLRCALLCWFQETRVKISMLLREKRQSKTGNFYLFIDGEPVQLPKDGEPVGTTRYFDNGLVSEQSTFPTYYEYKEFEDMPDTLNVAKRSTTLGTNVYKNAESLRIHGGGGTATEQFREGNEMEFMASIMSSTKTLDLGENDLMGMSLFDNENEENTYVKQTEEMNVMRIDAAAKKKSLSTTVDEKIGRPKTAEKPKKSKGAAMLDLFDEAAARPPTAKPKKRSESSSATTTTTRARSRSGSRPESRAPSAGPRRAGSAKKKSA</sequence>
<protein>
    <submittedName>
        <fullName evidence="2">Uncharacterized protein</fullName>
    </submittedName>
</protein>
<evidence type="ECO:0000256" key="1">
    <source>
        <dbReference type="SAM" id="MobiDB-lite"/>
    </source>
</evidence>
<dbReference type="Proteomes" id="UP000494206">
    <property type="component" value="Unassembled WGS sequence"/>
</dbReference>
<dbReference type="GO" id="GO:0005886">
    <property type="term" value="C:plasma membrane"/>
    <property type="evidence" value="ECO:0007669"/>
    <property type="project" value="TreeGrafter"/>
</dbReference>
<gene>
    <name evidence="2" type="ORF">CBOVIS_LOCUS4312</name>
</gene>
<proteinExistence type="predicted"/>